<comment type="caution">
    <text evidence="2">The sequence shown here is derived from an EMBL/GenBank/DDBJ whole genome shotgun (WGS) entry which is preliminary data.</text>
</comment>
<feature type="compositionally biased region" description="Basic and acidic residues" evidence="1">
    <location>
        <begin position="48"/>
        <end position="99"/>
    </location>
</feature>
<evidence type="ECO:0000313" key="3">
    <source>
        <dbReference type="Proteomes" id="UP000324800"/>
    </source>
</evidence>
<gene>
    <name evidence="2" type="ORF">EZS28_056041</name>
</gene>
<dbReference type="EMBL" id="SNRW01049054">
    <property type="protein sequence ID" value="KAA6311853.1"/>
    <property type="molecule type" value="Genomic_DNA"/>
</dbReference>
<accession>A0A5J4PU74</accession>
<dbReference type="Proteomes" id="UP000324800">
    <property type="component" value="Unassembled WGS sequence"/>
</dbReference>
<evidence type="ECO:0000256" key="1">
    <source>
        <dbReference type="SAM" id="MobiDB-lite"/>
    </source>
</evidence>
<sequence>MLLIKLHLTSLRIQKLTNCAALIPFFRAVRCFYLAKMHLAHQTPQLVDPKKKEKKKDEKEKENKKDIQKSKDKKKENLKQKEKENEKESEKDKEKVKRR</sequence>
<feature type="region of interest" description="Disordered" evidence="1">
    <location>
        <begin position="42"/>
        <end position="99"/>
    </location>
</feature>
<reference evidence="2 3" key="1">
    <citation type="submission" date="2019-03" db="EMBL/GenBank/DDBJ databases">
        <title>Single cell metagenomics reveals metabolic interactions within the superorganism composed of flagellate Streblomastix strix and complex community of Bacteroidetes bacteria on its surface.</title>
        <authorList>
            <person name="Treitli S.C."/>
            <person name="Kolisko M."/>
            <person name="Husnik F."/>
            <person name="Keeling P."/>
            <person name="Hampl V."/>
        </authorList>
    </citation>
    <scope>NUCLEOTIDE SEQUENCE [LARGE SCALE GENOMIC DNA]</scope>
    <source>
        <strain evidence="2">ST1C</strain>
    </source>
</reference>
<evidence type="ECO:0000313" key="2">
    <source>
        <dbReference type="EMBL" id="KAA6311853.1"/>
    </source>
</evidence>
<feature type="non-terminal residue" evidence="2">
    <location>
        <position position="99"/>
    </location>
</feature>
<protein>
    <submittedName>
        <fullName evidence="2">Uncharacterized protein</fullName>
    </submittedName>
</protein>
<dbReference type="AlphaFoldDB" id="A0A5J4PU74"/>
<organism evidence="2 3">
    <name type="scientific">Streblomastix strix</name>
    <dbReference type="NCBI Taxonomy" id="222440"/>
    <lineage>
        <taxon>Eukaryota</taxon>
        <taxon>Metamonada</taxon>
        <taxon>Preaxostyla</taxon>
        <taxon>Oxymonadida</taxon>
        <taxon>Streblomastigidae</taxon>
        <taxon>Streblomastix</taxon>
    </lineage>
</organism>
<name>A0A5J4PU74_9EUKA</name>
<proteinExistence type="predicted"/>